<dbReference type="GO" id="GO:0000062">
    <property type="term" value="F:fatty-acyl-CoA binding"/>
    <property type="evidence" value="ECO:0007669"/>
    <property type="project" value="InterPro"/>
</dbReference>
<dbReference type="Pfam" id="PF00887">
    <property type="entry name" value="ACBP"/>
    <property type="match status" value="1"/>
</dbReference>
<organism evidence="2 3">
    <name type="scientific">Rhizophagus clarus</name>
    <dbReference type="NCBI Taxonomy" id="94130"/>
    <lineage>
        <taxon>Eukaryota</taxon>
        <taxon>Fungi</taxon>
        <taxon>Fungi incertae sedis</taxon>
        <taxon>Mucoromycota</taxon>
        <taxon>Glomeromycotina</taxon>
        <taxon>Glomeromycetes</taxon>
        <taxon>Glomerales</taxon>
        <taxon>Glomeraceae</taxon>
        <taxon>Rhizophagus</taxon>
    </lineage>
</organism>
<dbReference type="Gene3D" id="1.20.80.10">
    <property type="match status" value="1"/>
</dbReference>
<reference evidence="2" key="1">
    <citation type="submission" date="2019-10" db="EMBL/GenBank/DDBJ databases">
        <title>Conservation and host-specific expression of non-tandemly repeated heterogenous ribosome RNA gene in arbuscular mycorrhizal fungi.</title>
        <authorList>
            <person name="Maeda T."/>
            <person name="Kobayashi Y."/>
            <person name="Nakagawa T."/>
            <person name="Ezawa T."/>
            <person name="Yamaguchi K."/>
            <person name="Bino T."/>
            <person name="Nishimoto Y."/>
            <person name="Shigenobu S."/>
            <person name="Kawaguchi M."/>
        </authorList>
    </citation>
    <scope>NUCLEOTIDE SEQUENCE</scope>
    <source>
        <strain evidence="2">HR1</strain>
    </source>
</reference>
<dbReference type="SUPFAM" id="SSF47027">
    <property type="entry name" value="Acyl-CoA binding protein"/>
    <property type="match status" value="1"/>
</dbReference>
<evidence type="ECO:0000313" key="3">
    <source>
        <dbReference type="Proteomes" id="UP000615446"/>
    </source>
</evidence>
<dbReference type="InterPro" id="IPR000582">
    <property type="entry name" value="Acyl-CoA-binding_protein"/>
</dbReference>
<dbReference type="InterPro" id="IPR014352">
    <property type="entry name" value="FERM/acyl-CoA-bd_prot_sf"/>
</dbReference>
<gene>
    <name evidence="2" type="ORF">RCL2_001146500</name>
</gene>
<dbReference type="AlphaFoldDB" id="A0A8H3L9U8"/>
<evidence type="ECO:0000259" key="1">
    <source>
        <dbReference type="Pfam" id="PF00887"/>
    </source>
</evidence>
<accession>A0A8H3L9U8</accession>
<feature type="domain" description="ACB" evidence="1">
    <location>
        <begin position="9"/>
        <end position="80"/>
    </location>
</feature>
<evidence type="ECO:0000313" key="2">
    <source>
        <dbReference type="EMBL" id="GES84342.1"/>
    </source>
</evidence>
<proteinExistence type="predicted"/>
<dbReference type="OrthoDB" id="346910at2759"/>
<sequence length="142" mass="15991">MTDTISSLVFNNAAQDFATHAKANKFTAEEVLEGYGLYKQAVSGDIPNDKTNSEAVQDIAWSMKKGIAQDEAATQYIAFVDKLKSNVILRGGFFSFFEIKNFVEILGIYFRNFGNFTFWKVKKLMYKIIGVNDVSGWFVGKN</sequence>
<name>A0A8H3L9U8_9GLOM</name>
<dbReference type="EMBL" id="BLAL01000079">
    <property type="protein sequence ID" value="GES84342.1"/>
    <property type="molecule type" value="Genomic_DNA"/>
</dbReference>
<comment type="caution">
    <text evidence="2">The sequence shown here is derived from an EMBL/GenBank/DDBJ whole genome shotgun (WGS) entry which is preliminary data.</text>
</comment>
<protein>
    <submittedName>
        <fullName evidence="2">Acyl-CoA-binding protein-like</fullName>
    </submittedName>
</protein>
<dbReference type="Proteomes" id="UP000615446">
    <property type="component" value="Unassembled WGS sequence"/>
</dbReference>
<dbReference type="InterPro" id="IPR035984">
    <property type="entry name" value="Acyl-CoA-binding_sf"/>
</dbReference>